<dbReference type="AlphaFoldDB" id="X6LS52"/>
<protein>
    <submittedName>
        <fullName evidence="1">Uncharacterized protein</fullName>
    </submittedName>
</protein>
<organism evidence="1 2">
    <name type="scientific">Reticulomyxa filosa</name>
    <dbReference type="NCBI Taxonomy" id="46433"/>
    <lineage>
        <taxon>Eukaryota</taxon>
        <taxon>Sar</taxon>
        <taxon>Rhizaria</taxon>
        <taxon>Retaria</taxon>
        <taxon>Foraminifera</taxon>
        <taxon>Monothalamids</taxon>
        <taxon>Reticulomyxidae</taxon>
        <taxon>Reticulomyxa</taxon>
    </lineage>
</organism>
<keyword evidence="2" id="KW-1185">Reference proteome</keyword>
<dbReference type="Proteomes" id="UP000023152">
    <property type="component" value="Unassembled WGS sequence"/>
</dbReference>
<gene>
    <name evidence="1" type="ORF">RFI_33470</name>
</gene>
<comment type="caution">
    <text evidence="1">The sequence shown here is derived from an EMBL/GenBank/DDBJ whole genome shotgun (WGS) entry which is preliminary data.</text>
</comment>
<accession>X6LS52</accession>
<dbReference type="EMBL" id="ASPP01031256">
    <property type="protein sequence ID" value="ETO03932.1"/>
    <property type="molecule type" value="Genomic_DNA"/>
</dbReference>
<evidence type="ECO:0000313" key="1">
    <source>
        <dbReference type="EMBL" id="ETO03932.1"/>
    </source>
</evidence>
<proteinExistence type="predicted"/>
<evidence type="ECO:0000313" key="2">
    <source>
        <dbReference type="Proteomes" id="UP000023152"/>
    </source>
</evidence>
<name>X6LS52_RETFI</name>
<reference evidence="1 2" key="1">
    <citation type="journal article" date="2013" name="Curr. Biol.">
        <title>The Genome of the Foraminiferan Reticulomyxa filosa.</title>
        <authorList>
            <person name="Glockner G."/>
            <person name="Hulsmann N."/>
            <person name="Schleicher M."/>
            <person name="Noegel A.A."/>
            <person name="Eichinger L."/>
            <person name="Gallinger C."/>
            <person name="Pawlowski J."/>
            <person name="Sierra R."/>
            <person name="Euteneuer U."/>
            <person name="Pillet L."/>
            <person name="Moustafa A."/>
            <person name="Platzer M."/>
            <person name="Groth M."/>
            <person name="Szafranski K."/>
            <person name="Schliwa M."/>
        </authorList>
    </citation>
    <scope>NUCLEOTIDE SEQUENCE [LARGE SCALE GENOMIC DNA]</scope>
</reference>
<sequence>MIIMIKDDIDVRLNTNKEKFVDNYGYTDHDNDLHDSFLHADGNSVSFSLFDMPQWMAAFLDELPKDLYDVFDPKSFHITVRALRA</sequence>